<dbReference type="RefSeq" id="WP_318796851.1">
    <property type="nucleotide sequence ID" value="NZ_JARUJP010000003.1"/>
</dbReference>
<reference evidence="4 5" key="1">
    <citation type="submission" date="2023-04" db="EMBL/GenBank/DDBJ databases">
        <title>Clostridium tannerae sp. nov., isolated from the fecal material of an alpaca.</title>
        <authorList>
            <person name="Miller S."/>
            <person name="Hendry M."/>
            <person name="King J."/>
            <person name="Sankaranarayanan K."/>
            <person name="Lawson P.A."/>
        </authorList>
    </citation>
    <scope>NUCLEOTIDE SEQUENCE [LARGE SCALE GENOMIC DNA]</scope>
    <source>
        <strain evidence="4 5">A1-XYC3</strain>
    </source>
</reference>
<comment type="caution">
    <text evidence="4">The sequence shown here is derived from an EMBL/GenBank/DDBJ whole genome shotgun (WGS) entry which is preliminary data.</text>
</comment>
<accession>A0ABU4JQ99</accession>
<gene>
    <name evidence="4" type="ORF">P8V03_03955</name>
</gene>
<dbReference type="Gene3D" id="1.20.58.1690">
    <property type="match status" value="2"/>
</dbReference>
<sequence length="456" mass="52213">MNRELIIKVRELINKQGEELYTNSKKLKAYLNDYFPNQYNREKRLIVDSIEQKIPEAIINYSDSEIDSIMYNNLVKKLYDNLGISQELSEGTVQFWCQVFDKTYIKINNTAQNPASYSQGSIGYTNSGIPNVNGSFPYTNNGAANMSSGGFNAMPQNSMYSQQGIPAVPVNANQQFNDQQTVLLNNNNITAPKSDGRKKIILGAAALLAVVIVVIALVFNNTNNKNVSANKKEVATNEGTKETNTTSEAKEETEKQQPNRTITANNFIFKDSSQNKIESYRLYNLTSDQLFIARNEIFARHGLIFKDKKLQAYFEKQAWYKPDPNAVGTTNDPIEKYNVDHIKDIEEVKLCFKNAPAINRDYILYDSYYYKLTTEEIERLSNLEILLARNEIFARHGYIFGIPELNDYFQTKPWYTKVSNDVNLNEVEEYNVQALKAVEDKRVYNMIYNYTLGDGY</sequence>
<keyword evidence="2" id="KW-1133">Transmembrane helix</keyword>
<feature type="domain" description="YARHG" evidence="3">
    <location>
        <begin position="265"/>
        <end position="347"/>
    </location>
</feature>
<dbReference type="EMBL" id="JARUJP010000003">
    <property type="protein sequence ID" value="MDW8800304.1"/>
    <property type="molecule type" value="Genomic_DNA"/>
</dbReference>
<feature type="domain" description="YARHG" evidence="3">
    <location>
        <begin position="360"/>
        <end position="440"/>
    </location>
</feature>
<evidence type="ECO:0000259" key="3">
    <source>
        <dbReference type="SMART" id="SM01324"/>
    </source>
</evidence>
<keyword evidence="5" id="KW-1185">Reference proteome</keyword>
<proteinExistence type="predicted"/>
<dbReference type="InterPro" id="IPR025582">
    <property type="entry name" value="YARHG_dom"/>
</dbReference>
<feature type="region of interest" description="Disordered" evidence="1">
    <location>
        <begin position="230"/>
        <end position="261"/>
    </location>
</feature>
<dbReference type="Proteomes" id="UP001281656">
    <property type="component" value="Unassembled WGS sequence"/>
</dbReference>
<evidence type="ECO:0000313" key="4">
    <source>
        <dbReference type="EMBL" id="MDW8800304.1"/>
    </source>
</evidence>
<evidence type="ECO:0000256" key="2">
    <source>
        <dbReference type="SAM" id="Phobius"/>
    </source>
</evidence>
<evidence type="ECO:0000313" key="5">
    <source>
        <dbReference type="Proteomes" id="UP001281656"/>
    </source>
</evidence>
<keyword evidence="2" id="KW-0472">Membrane</keyword>
<dbReference type="SMART" id="SM01324">
    <property type="entry name" value="YARHG"/>
    <property type="match status" value="2"/>
</dbReference>
<evidence type="ECO:0000256" key="1">
    <source>
        <dbReference type="SAM" id="MobiDB-lite"/>
    </source>
</evidence>
<dbReference type="InterPro" id="IPR038434">
    <property type="entry name" value="YARHG_sf"/>
</dbReference>
<feature type="compositionally biased region" description="Basic and acidic residues" evidence="1">
    <location>
        <begin position="230"/>
        <end position="241"/>
    </location>
</feature>
<dbReference type="Pfam" id="PF13308">
    <property type="entry name" value="YARHG"/>
    <property type="match status" value="2"/>
</dbReference>
<keyword evidence="2" id="KW-0812">Transmembrane</keyword>
<feature type="transmembrane region" description="Helical" evidence="2">
    <location>
        <begin position="200"/>
        <end position="219"/>
    </location>
</feature>
<protein>
    <submittedName>
        <fullName evidence="4">YARHG domain-containing protein</fullName>
    </submittedName>
</protein>
<name>A0ABU4JQ99_9CLOT</name>
<feature type="compositionally biased region" description="Basic and acidic residues" evidence="1">
    <location>
        <begin position="248"/>
        <end position="257"/>
    </location>
</feature>
<organism evidence="4 5">
    <name type="scientific">Clostridium tanneri</name>
    <dbReference type="NCBI Taxonomy" id="3037988"/>
    <lineage>
        <taxon>Bacteria</taxon>
        <taxon>Bacillati</taxon>
        <taxon>Bacillota</taxon>
        <taxon>Clostridia</taxon>
        <taxon>Eubacteriales</taxon>
        <taxon>Clostridiaceae</taxon>
        <taxon>Clostridium</taxon>
    </lineage>
</organism>